<dbReference type="OrthoDB" id="8728704at2"/>
<organism evidence="1 2">
    <name type="scientific">Massilia cavernae</name>
    <dbReference type="NCBI Taxonomy" id="2320864"/>
    <lineage>
        <taxon>Bacteria</taxon>
        <taxon>Pseudomonadati</taxon>
        <taxon>Pseudomonadota</taxon>
        <taxon>Betaproteobacteria</taxon>
        <taxon>Burkholderiales</taxon>
        <taxon>Oxalobacteraceae</taxon>
        <taxon>Telluria group</taxon>
        <taxon>Massilia</taxon>
    </lineage>
</organism>
<proteinExistence type="predicted"/>
<protein>
    <submittedName>
        <fullName evidence="1">Patatin-like protein</fullName>
    </submittedName>
</protein>
<dbReference type="EMBL" id="QYUP01000199">
    <property type="protein sequence ID" value="RJG08250.1"/>
    <property type="molecule type" value="Genomic_DNA"/>
</dbReference>
<name>A0A418X726_9BURK</name>
<accession>A0A418X726</accession>
<evidence type="ECO:0000313" key="2">
    <source>
        <dbReference type="Proteomes" id="UP000284006"/>
    </source>
</evidence>
<reference evidence="1 2" key="1">
    <citation type="submission" date="2018-09" db="EMBL/GenBank/DDBJ databases">
        <authorList>
            <person name="Zhu H."/>
        </authorList>
    </citation>
    <scope>NUCLEOTIDE SEQUENCE [LARGE SCALE GENOMIC DNA]</scope>
    <source>
        <strain evidence="1 2">K1S02-61</strain>
    </source>
</reference>
<dbReference type="InterPro" id="IPR019894">
    <property type="entry name" value="Patatin-related_protein"/>
</dbReference>
<dbReference type="AlphaFoldDB" id="A0A418X726"/>
<gene>
    <name evidence="1" type="ORF">D3872_24815</name>
</gene>
<keyword evidence="2" id="KW-1185">Reference proteome</keyword>
<dbReference type="Gene3D" id="3.40.1090.10">
    <property type="entry name" value="Cytosolic phospholipase A2 catalytic domain"/>
    <property type="match status" value="1"/>
</dbReference>
<dbReference type="SUPFAM" id="SSF52151">
    <property type="entry name" value="FabD/lysophospholipase-like"/>
    <property type="match status" value="1"/>
</dbReference>
<dbReference type="InterPro" id="IPR016035">
    <property type="entry name" value="Acyl_Trfase/lysoPLipase"/>
</dbReference>
<comment type="caution">
    <text evidence="1">The sequence shown here is derived from an EMBL/GenBank/DDBJ whole genome shotgun (WGS) entry which is preliminary data.</text>
</comment>
<sequence>MDLLVTVTDFFGTERTIYIHDPPIVWERDHRHILRFAFEHVKGGAVRSDFDLYNVPSLAFAARATSAFPGAFPPVQIQEMDSVLSARRQSWPAREQFLRTNFRHYLEFNMNPENAILVDGSVLNNKPVFEAIEAASTHPAFGEVDRRLVYIDPHPGEEKRPIPELMPGFVQTIIGALSDLPRYEPIFNELSRIEIFNEKIRHLKAAIDSTTPRVQTLVEGVAGDKLDQPADATQVRQWRLQVAHCLSVDTALLYNNYMRLMIDAGLNFLARLICTICTYPQGSPRAHWVTKILRLWAQRIEIYRREYEIPPGVADDAELPPFARLVDTFDLTFRYRRIQFVMRAINRLYPRLQEPGCRTMTSSTLDALKRRLYQQLNSLRTYQGTGFLRTQTASA</sequence>
<dbReference type="NCBIfam" id="TIGR03607">
    <property type="entry name" value="patatin-like protein"/>
    <property type="match status" value="1"/>
</dbReference>
<evidence type="ECO:0000313" key="1">
    <source>
        <dbReference type="EMBL" id="RJG08250.1"/>
    </source>
</evidence>
<dbReference type="Proteomes" id="UP000284006">
    <property type="component" value="Unassembled WGS sequence"/>
</dbReference>